<comment type="subcellular location">
    <subcellularLocation>
        <location evidence="1">Cell membrane</location>
        <topology evidence="1">Multi-pass membrane protein</topology>
    </subcellularLocation>
</comment>
<dbReference type="OrthoDB" id="9791588at2"/>
<feature type="transmembrane region" description="Helical" evidence="8">
    <location>
        <begin position="115"/>
        <end position="138"/>
    </location>
</feature>
<dbReference type="InterPro" id="IPR050367">
    <property type="entry name" value="APC_superfamily"/>
</dbReference>
<evidence type="ECO:0000313" key="10">
    <source>
        <dbReference type="Proteomes" id="UP000191200"/>
    </source>
</evidence>
<dbReference type="GO" id="GO:0005886">
    <property type="term" value="C:plasma membrane"/>
    <property type="evidence" value="ECO:0007669"/>
    <property type="project" value="UniProtKB-SubCell"/>
</dbReference>
<evidence type="ECO:0000256" key="5">
    <source>
        <dbReference type="ARBA" id="ARBA00022989"/>
    </source>
</evidence>
<feature type="transmembrane region" description="Helical" evidence="8">
    <location>
        <begin position="365"/>
        <end position="384"/>
    </location>
</feature>
<feature type="transmembrane region" description="Helical" evidence="8">
    <location>
        <begin position="463"/>
        <end position="482"/>
    </location>
</feature>
<evidence type="ECO:0000256" key="4">
    <source>
        <dbReference type="ARBA" id="ARBA00022692"/>
    </source>
</evidence>
<evidence type="ECO:0000313" key="9">
    <source>
        <dbReference type="EMBL" id="APB32088.1"/>
    </source>
</evidence>
<feature type="region of interest" description="Disordered" evidence="7">
    <location>
        <begin position="1"/>
        <end position="25"/>
    </location>
</feature>
<reference evidence="9 10" key="1">
    <citation type="submission" date="2016-09" db="EMBL/GenBank/DDBJ databases">
        <title>Vagococcus teuberi sp. nov., isolated from the Malian artisanal sour milk fene.</title>
        <authorList>
            <person name="Wullschleger S."/>
            <person name="Seifert C."/>
            <person name="Baumgartner S."/>
            <person name="Lacroix C."/>
            <person name="Bonfoh B."/>
            <person name="Stevens M.J."/>
            <person name="Meile L."/>
        </authorList>
    </citation>
    <scope>NUCLEOTIDE SEQUENCE [LARGE SCALE GENOMIC DNA]</scope>
    <source>
        <strain evidence="9 10">DSM 21459</strain>
    </source>
</reference>
<sequence>MENKSGSKASTASSVEPVATNAQGNNTASKKGTLSKITLATFIGLTFSLVAGPYYSTLTATGWNMFLFMGIAVIGFALPIALMSGEFGTTFPGQGGPELWVKNTLGPKWGFVTSWLIWAAMFPSMVVVGTGFAPMVALLLKKESLIENSMFTLVVILGLVWCMTLLNLKFDMAKVNGKFGIWLGLYIPVVMLFILGVFTFVKIGLNPDSILGTFSWSKLVPKSFTSGSGMYFSGIIFIFLGIEMSSVFITRLKKPSQQYAKGVITSLILLALFSLINSFLVANVIPAGKIQLNNGAQPLQLFADRLGLPYFVVQIFCLLSIVSVLTNMSTWFISAQKTITASAREGDFPEKFKFWKTNKFNSSNTLLFVQAIAITILSGAYVVIPGINKVFVIITNSGTMIYCLAYTLMALGFIAMRRKSPDTEHPFRVGKKGNGLGFFFAGLLMVTIVFALTLTFMSNTIENLIFVLIFVGILFSIPLIIYNKKKDSWLTDVQKEMAKDSTQTTNK</sequence>
<dbReference type="PIRSF" id="PIRSF006060">
    <property type="entry name" value="AA_transporter"/>
    <property type="match status" value="1"/>
</dbReference>
<dbReference type="Gene3D" id="1.20.1740.10">
    <property type="entry name" value="Amino acid/polyamine transporter I"/>
    <property type="match status" value="1"/>
</dbReference>
<feature type="transmembrane region" description="Helical" evidence="8">
    <location>
        <begin position="150"/>
        <end position="168"/>
    </location>
</feature>
<proteinExistence type="predicted"/>
<gene>
    <name evidence="9" type="ORF">BHY08_09875</name>
</gene>
<keyword evidence="5 8" id="KW-1133">Transmembrane helix</keyword>
<dbReference type="AlphaFoldDB" id="A0A1J0A819"/>
<keyword evidence="4 8" id="KW-0812">Transmembrane</keyword>
<name>A0A1J0A819_9ENTE</name>
<dbReference type="PANTHER" id="PTHR42770:SF15">
    <property type="entry name" value="GLUTAMATE_GAMMA-AMINOBUTYRATE ANTIPORTER-RELATED"/>
    <property type="match status" value="1"/>
</dbReference>
<keyword evidence="10" id="KW-1185">Reference proteome</keyword>
<evidence type="ECO:0000256" key="6">
    <source>
        <dbReference type="ARBA" id="ARBA00023136"/>
    </source>
</evidence>
<dbReference type="InterPro" id="IPR002293">
    <property type="entry name" value="AA/rel_permease1"/>
</dbReference>
<feature type="transmembrane region" description="Helical" evidence="8">
    <location>
        <begin position="436"/>
        <end position="457"/>
    </location>
</feature>
<evidence type="ECO:0000256" key="8">
    <source>
        <dbReference type="SAM" id="Phobius"/>
    </source>
</evidence>
<keyword evidence="6 8" id="KW-0472">Membrane</keyword>
<feature type="transmembrane region" description="Helical" evidence="8">
    <location>
        <begin position="308"/>
        <end position="328"/>
    </location>
</feature>
<evidence type="ECO:0000256" key="2">
    <source>
        <dbReference type="ARBA" id="ARBA00022448"/>
    </source>
</evidence>
<evidence type="ECO:0000256" key="1">
    <source>
        <dbReference type="ARBA" id="ARBA00004651"/>
    </source>
</evidence>
<feature type="transmembrane region" description="Helical" evidence="8">
    <location>
        <begin position="37"/>
        <end position="56"/>
    </location>
</feature>
<feature type="transmembrane region" description="Helical" evidence="8">
    <location>
        <begin position="230"/>
        <end position="250"/>
    </location>
</feature>
<keyword evidence="2" id="KW-0813">Transport</keyword>
<dbReference type="RefSeq" id="WP_084657262.1">
    <property type="nucleotide sequence ID" value="NZ_CP017267.1"/>
</dbReference>
<dbReference type="EMBL" id="CP017267">
    <property type="protein sequence ID" value="APB32088.1"/>
    <property type="molecule type" value="Genomic_DNA"/>
</dbReference>
<dbReference type="STRING" id="519472.BHY08_09875"/>
<keyword evidence="3" id="KW-1003">Cell membrane</keyword>
<feature type="transmembrane region" description="Helical" evidence="8">
    <location>
        <begin position="390"/>
        <end position="415"/>
    </location>
</feature>
<dbReference type="Proteomes" id="UP000191200">
    <property type="component" value="Chromosome"/>
</dbReference>
<organism evidence="9 10">
    <name type="scientific">Vagococcus teuberi</name>
    <dbReference type="NCBI Taxonomy" id="519472"/>
    <lineage>
        <taxon>Bacteria</taxon>
        <taxon>Bacillati</taxon>
        <taxon>Bacillota</taxon>
        <taxon>Bacilli</taxon>
        <taxon>Lactobacillales</taxon>
        <taxon>Enterococcaceae</taxon>
        <taxon>Vagococcus</taxon>
    </lineage>
</organism>
<dbReference type="GO" id="GO:0022857">
    <property type="term" value="F:transmembrane transporter activity"/>
    <property type="evidence" value="ECO:0007669"/>
    <property type="project" value="InterPro"/>
</dbReference>
<feature type="transmembrane region" description="Helical" evidence="8">
    <location>
        <begin position="180"/>
        <end position="201"/>
    </location>
</feature>
<dbReference type="Pfam" id="PF13520">
    <property type="entry name" value="AA_permease_2"/>
    <property type="match status" value="1"/>
</dbReference>
<feature type="transmembrane region" description="Helical" evidence="8">
    <location>
        <begin position="62"/>
        <end position="82"/>
    </location>
</feature>
<accession>A0A1J0A819</accession>
<dbReference type="PANTHER" id="PTHR42770">
    <property type="entry name" value="AMINO ACID TRANSPORTER-RELATED"/>
    <property type="match status" value="1"/>
</dbReference>
<protein>
    <submittedName>
        <fullName evidence="9">Amino acid permease</fullName>
    </submittedName>
</protein>
<evidence type="ECO:0000256" key="3">
    <source>
        <dbReference type="ARBA" id="ARBA00022475"/>
    </source>
</evidence>
<dbReference type="KEGG" id="vte:BHY08_09875"/>
<evidence type="ECO:0000256" key="7">
    <source>
        <dbReference type="SAM" id="MobiDB-lite"/>
    </source>
</evidence>
<feature type="transmembrane region" description="Helical" evidence="8">
    <location>
        <begin position="262"/>
        <end position="288"/>
    </location>
</feature>